<dbReference type="EMBL" id="KX898399">
    <property type="protein sequence ID" value="ARB11088.1"/>
    <property type="molecule type" value="Genomic_DNA"/>
</dbReference>
<reference evidence="1 2" key="1">
    <citation type="submission" date="2016-09" db="EMBL/GenBank/DDBJ databases">
        <title>Characterization of the lytic Pseudomonas aeruginosa bacteriophage JG012 and the possible use for the detection of living P. aeruginosa.</title>
        <authorList>
            <person name="Uhlig C.M."/>
            <person name="Diekmann N."/>
            <person name="Peters S."/>
            <person name="Krause U."/>
            <person name="Garbe J."/>
            <person name="Bunk B."/>
            <person name="Rohde M."/>
            <person name="Schobert M."/>
            <person name="Jahn D."/>
        </authorList>
    </citation>
    <scope>NUCLEOTIDE SEQUENCE [LARGE SCALE GENOMIC DNA]</scope>
</reference>
<sequence>MAVVTTYALVDFDARKQPQPNEVAGITDPFFADQSYPNRWPMLDTEALGKVDVTDNLPIDLEPKAAVSSWRMPTFLDDYYFRVHVKPGVIALGNLLSAQVRTVEVWSAYLGPKLLSSIGQSGTEGITFTQPIAPPTYFAALESRTYTVSISTNGPPIVDAIYSFHFPSETPTLSITGRRVVLWPFVPDTGYDETMEWKTDLLDSFNNEQRLALREAPRQTFSHKFLLDEQQFSRAKAISTQWAHRVYGIAVWDEVTPLLNGLTAGSSFIAFDTANADYRDDDLIMLWASDTNLAALEITTVTPTGVNLKLPLDKNWPKCYIAPLRFARTLSGVEYSRAANKYITAKAQFLVTQNKDLGDNGSFPTYRGKPVMTDRSAVVGDLSEKIVVRDSND</sequence>
<accession>A0A2H4GY37</accession>
<evidence type="ECO:0000313" key="1">
    <source>
        <dbReference type="EMBL" id="ARB11088.1"/>
    </source>
</evidence>
<organism evidence="1 2">
    <name type="scientific">Pseudomonas phage JG012</name>
    <dbReference type="NCBI Taxonomy" id="1970799"/>
    <lineage>
        <taxon>Viruses</taxon>
        <taxon>Duplodnaviria</taxon>
        <taxon>Heunggongvirae</taxon>
        <taxon>Uroviricota</taxon>
        <taxon>Caudoviricetes</taxon>
        <taxon>Queuovirinae</taxon>
        <taxon>Nipunavirus</taxon>
        <taxon>Nipunavirus quinobequin</taxon>
        <taxon>Nipunavirus NP1</taxon>
    </lineage>
</organism>
<dbReference type="Proteomes" id="UP000241297">
    <property type="component" value="Segment"/>
</dbReference>
<evidence type="ECO:0000313" key="2">
    <source>
        <dbReference type="Proteomes" id="UP000241297"/>
    </source>
</evidence>
<gene>
    <name evidence="1" type="ORF">JG012_00020</name>
</gene>
<proteinExistence type="predicted"/>
<name>A0A2H4GY37_9CAUD</name>
<protein>
    <submittedName>
        <fullName evidence="1">Structural protein</fullName>
    </submittedName>
</protein>